<dbReference type="Proteomes" id="UP000549616">
    <property type="component" value="Unassembled WGS sequence"/>
</dbReference>
<dbReference type="EMBL" id="JACCFK010000002">
    <property type="protein sequence ID" value="NYI92252.1"/>
    <property type="molecule type" value="Genomic_DNA"/>
</dbReference>
<organism evidence="1 2">
    <name type="scientific">Amycolatopsis endophytica</name>
    <dbReference type="NCBI Taxonomy" id="860233"/>
    <lineage>
        <taxon>Bacteria</taxon>
        <taxon>Bacillati</taxon>
        <taxon>Actinomycetota</taxon>
        <taxon>Actinomycetes</taxon>
        <taxon>Pseudonocardiales</taxon>
        <taxon>Pseudonocardiaceae</taxon>
        <taxon>Amycolatopsis</taxon>
    </lineage>
</organism>
<dbReference type="AlphaFoldDB" id="A0A853BBW5"/>
<evidence type="ECO:0000313" key="1">
    <source>
        <dbReference type="EMBL" id="NYI92252.1"/>
    </source>
</evidence>
<sequence>MVIRVPAEVTLTGDGVPLAADDHPVQSAAARALPADG</sequence>
<reference evidence="1 2" key="1">
    <citation type="submission" date="2020-07" db="EMBL/GenBank/DDBJ databases">
        <title>Sequencing the genomes of 1000 actinobacteria strains.</title>
        <authorList>
            <person name="Klenk H.-P."/>
        </authorList>
    </citation>
    <scope>NUCLEOTIDE SEQUENCE [LARGE SCALE GENOMIC DNA]</scope>
    <source>
        <strain evidence="1 2">DSM 104006</strain>
    </source>
</reference>
<name>A0A853BBW5_9PSEU</name>
<proteinExistence type="predicted"/>
<protein>
    <submittedName>
        <fullName evidence="1">Uncharacterized protein</fullName>
    </submittedName>
</protein>
<comment type="caution">
    <text evidence="1">The sequence shown here is derived from an EMBL/GenBank/DDBJ whole genome shotgun (WGS) entry which is preliminary data.</text>
</comment>
<accession>A0A853BBW5</accession>
<keyword evidence="2" id="KW-1185">Reference proteome</keyword>
<gene>
    <name evidence="1" type="ORF">HNR02_005627</name>
</gene>
<evidence type="ECO:0000313" key="2">
    <source>
        <dbReference type="Proteomes" id="UP000549616"/>
    </source>
</evidence>